<reference evidence="1 2" key="1">
    <citation type="submission" date="2019-11" db="EMBL/GenBank/DDBJ databases">
        <authorList>
            <person name="Criscuolo A."/>
        </authorList>
    </citation>
    <scope>NUCLEOTIDE SEQUENCE [LARGE SCALE GENOMIC DNA]</scope>
    <source>
        <strain evidence="1">CIP111667</strain>
    </source>
</reference>
<evidence type="ECO:0000313" key="2">
    <source>
        <dbReference type="Proteomes" id="UP000419743"/>
    </source>
</evidence>
<dbReference type="AlphaFoldDB" id="A0A7M4DGH1"/>
<sequence>MIQVVGHELWRRAHDGTIDAEDAQQAILVASRKLGTVVHAPALDGLSEVDLEYLVAMTADQAGPSRTSQVATRMRQTDKYASVYRNRLIEADVIDPAGRGLVDFTISYLREYLIQHEETYKLARR</sequence>
<dbReference type="RefSeq" id="WP_156740040.1">
    <property type="nucleotide sequence ID" value="NZ_CACRYJ010000017.1"/>
</dbReference>
<keyword evidence="2" id="KW-1185">Reference proteome</keyword>
<proteinExistence type="predicted"/>
<organism evidence="1 2">
    <name type="scientific">Occultella aeris</name>
    <dbReference type="NCBI Taxonomy" id="2761496"/>
    <lineage>
        <taxon>Bacteria</taxon>
        <taxon>Bacillati</taxon>
        <taxon>Actinomycetota</taxon>
        <taxon>Actinomycetes</taxon>
        <taxon>Micrococcales</taxon>
        <taxon>Ruaniaceae</taxon>
        <taxon>Occultella</taxon>
    </lineage>
</organism>
<dbReference type="EMBL" id="CACRYJ010000017">
    <property type="protein sequence ID" value="VZO36014.1"/>
    <property type="molecule type" value="Genomic_DNA"/>
</dbReference>
<accession>A0A7M4DGH1</accession>
<comment type="caution">
    <text evidence="1">The sequence shown here is derived from an EMBL/GenBank/DDBJ whole genome shotgun (WGS) entry which is preliminary data.</text>
</comment>
<evidence type="ECO:0000313" key="1">
    <source>
        <dbReference type="EMBL" id="VZO36014.1"/>
    </source>
</evidence>
<gene>
    <name evidence="1" type="ORF">HALOF300_01218</name>
</gene>
<name>A0A7M4DGH1_9MICO</name>
<protein>
    <submittedName>
        <fullName evidence="1">Uncharacterized protein</fullName>
    </submittedName>
</protein>
<dbReference type="Proteomes" id="UP000419743">
    <property type="component" value="Unassembled WGS sequence"/>
</dbReference>